<keyword evidence="2" id="KW-1185">Reference proteome</keyword>
<accession>A0A2Z6G8J0</accession>
<proteinExistence type="predicted"/>
<organism evidence="1 2">
    <name type="scientific">Ferriphaselus amnicola</name>
    <dbReference type="NCBI Taxonomy" id="1188319"/>
    <lineage>
        <taxon>Bacteria</taxon>
        <taxon>Pseudomonadati</taxon>
        <taxon>Pseudomonadota</taxon>
        <taxon>Betaproteobacteria</taxon>
        <taxon>Nitrosomonadales</taxon>
        <taxon>Gallionellaceae</taxon>
        <taxon>Ferriphaselus</taxon>
    </lineage>
</organism>
<evidence type="ECO:0000313" key="2">
    <source>
        <dbReference type="Proteomes" id="UP000033070"/>
    </source>
</evidence>
<sequence>MQIRVQGRRYQFIRHEVDPESGKRQQTVILSFFTEKMPLEKDVVEHLSAQEMIDFEVWRANKLTMGNECADPLGRVLQAIRAAIEAMAVLPFSDVQLSEIESEIGQLEEVMLRLGYEP</sequence>
<evidence type="ECO:0000313" key="1">
    <source>
        <dbReference type="EMBL" id="BBE49768.1"/>
    </source>
</evidence>
<dbReference type="Proteomes" id="UP000033070">
    <property type="component" value="Chromosome"/>
</dbReference>
<reference evidence="1 2" key="1">
    <citation type="submission" date="2018-06" db="EMBL/GenBank/DDBJ databases">
        <title>OYT1 Genome Sequencing.</title>
        <authorList>
            <person name="Kato S."/>
            <person name="Itoh T."/>
            <person name="Ohkuma M."/>
        </authorList>
    </citation>
    <scope>NUCLEOTIDE SEQUENCE [LARGE SCALE GENOMIC DNA]</scope>
    <source>
        <strain evidence="1 2">OYT1</strain>
    </source>
</reference>
<dbReference type="RefSeq" id="WP_062625769.1">
    <property type="nucleotide sequence ID" value="NZ_AP018738.1"/>
</dbReference>
<dbReference type="AlphaFoldDB" id="A0A2Z6G8J0"/>
<name>A0A2Z6G8J0_9PROT</name>
<dbReference type="KEGG" id="fam:OYT1_ch0193"/>
<dbReference type="EMBL" id="AP018738">
    <property type="protein sequence ID" value="BBE49768.1"/>
    <property type="molecule type" value="Genomic_DNA"/>
</dbReference>
<protein>
    <submittedName>
        <fullName evidence="1">Uncharacterized protein</fullName>
    </submittedName>
</protein>
<gene>
    <name evidence="1" type="ORF">OYT1_ch0193</name>
</gene>